<evidence type="ECO:0000313" key="1">
    <source>
        <dbReference type="EMBL" id="KAK9822298.1"/>
    </source>
</evidence>
<dbReference type="AlphaFoldDB" id="A0AAW1QM03"/>
<dbReference type="EMBL" id="JALJOS010000033">
    <property type="protein sequence ID" value="KAK9822298.1"/>
    <property type="molecule type" value="Genomic_DNA"/>
</dbReference>
<accession>A0AAW1QM03</accession>
<protein>
    <submittedName>
        <fullName evidence="1">Uncharacterized protein</fullName>
    </submittedName>
</protein>
<dbReference type="Proteomes" id="UP001438707">
    <property type="component" value="Unassembled WGS sequence"/>
</dbReference>
<gene>
    <name evidence="1" type="ORF">WJX74_004506</name>
</gene>
<comment type="caution">
    <text evidence="1">The sequence shown here is derived from an EMBL/GenBank/DDBJ whole genome shotgun (WGS) entry which is preliminary data.</text>
</comment>
<proteinExistence type="predicted"/>
<evidence type="ECO:0000313" key="2">
    <source>
        <dbReference type="Proteomes" id="UP001438707"/>
    </source>
</evidence>
<keyword evidence="2" id="KW-1185">Reference proteome</keyword>
<organism evidence="1 2">
    <name type="scientific">Apatococcus lobatus</name>
    <dbReference type="NCBI Taxonomy" id="904363"/>
    <lineage>
        <taxon>Eukaryota</taxon>
        <taxon>Viridiplantae</taxon>
        <taxon>Chlorophyta</taxon>
        <taxon>core chlorophytes</taxon>
        <taxon>Trebouxiophyceae</taxon>
        <taxon>Chlorellales</taxon>
        <taxon>Chlorellaceae</taxon>
        <taxon>Apatococcus</taxon>
    </lineage>
</organism>
<reference evidence="1 2" key="1">
    <citation type="journal article" date="2024" name="Nat. Commun.">
        <title>Phylogenomics reveals the evolutionary origins of lichenization in chlorophyte algae.</title>
        <authorList>
            <person name="Puginier C."/>
            <person name="Libourel C."/>
            <person name="Otte J."/>
            <person name="Skaloud P."/>
            <person name="Haon M."/>
            <person name="Grisel S."/>
            <person name="Petersen M."/>
            <person name="Berrin J.G."/>
            <person name="Delaux P.M."/>
            <person name="Dal Grande F."/>
            <person name="Keller J."/>
        </authorList>
    </citation>
    <scope>NUCLEOTIDE SEQUENCE [LARGE SCALE GENOMIC DNA]</scope>
    <source>
        <strain evidence="1 2">SAG 2145</strain>
    </source>
</reference>
<name>A0AAW1QM03_9CHLO</name>
<sequence>MSSFLRAATRLSQVLNQHGIHVTRGDHLQLSGLLQAQQEYQQHCHMSQPCSLGSCFPVWMMMAADGRVVNADDDT</sequence>